<evidence type="ECO:0000313" key="1">
    <source>
        <dbReference type="EMBL" id="KIN99762.1"/>
    </source>
</evidence>
<dbReference type="Gene3D" id="2.60.120.330">
    <property type="entry name" value="B-lactam Antibiotic, Isopenicillin N Synthase, Chain"/>
    <property type="match status" value="1"/>
</dbReference>
<organism evidence="1 2">
    <name type="scientific">Pisolithus tinctorius Marx 270</name>
    <dbReference type="NCBI Taxonomy" id="870435"/>
    <lineage>
        <taxon>Eukaryota</taxon>
        <taxon>Fungi</taxon>
        <taxon>Dikarya</taxon>
        <taxon>Basidiomycota</taxon>
        <taxon>Agaricomycotina</taxon>
        <taxon>Agaricomycetes</taxon>
        <taxon>Agaricomycetidae</taxon>
        <taxon>Boletales</taxon>
        <taxon>Sclerodermatineae</taxon>
        <taxon>Pisolithaceae</taxon>
        <taxon>Pisolithus</taxon>
    </lineage>
</organism>
<sequence>MEAYFSLPLETKTKVGSTILASARSSPRPEKLYHEEAVNCKGYAPALDSNIDPVNRGDLHEGFKIAVGIGKVLLYIFALALDLPQAYFAEKTTNSAAIMRALHYPPQTSSDDDLIVGFGASTDFQVGVLEVSDLPNSGLN</sequence>
<dbReference type="HOGENOM" id="CLU_1835954_0_0_1"/>
<dbReference type="InterPro" id="IPR027443">
    <property type="entry name" value="IPNS-like_sf"/>
</dbReference>
<dbReference type="EMBL" id="KN832002">
    <property type="protein sequence ID" value="KIN99762.1"/>
    <property type="molecule type" value="Genomic_DNA"/>
</dbReference>
<keyword evidence="2" id="KW-1185">Reference proteome</keyword>
<reference evidence="2" key="2">
    <citation type="submission" date="2015-01" db="EMBL/GenBank/DDBJ databases">
        <title>Evolutionary Origins and Diversification of the Mycorrhizal Mutualists.</title>
        <authorList>
            <consortium name="DOE Joint Genome Institute"/>
            <consortium name="Mycorrhizal Genomics Consortium"/>
            <person name="Kohler A."/>
            <person name="Kuo A."/>
            <person name="Nagy L.G."/>
            <person name="Floudas D."/>
            <person name="Copeland A."/>
            <person name="Barry K.W."/>
            <person name="Cichocki N."/>
            <person name="Veneault-Fourrey C."/>
            <person name="LaButti K."/>
            <person name="Lindquist E.A."/>
            <person name="Lipzen A."/>
            <person name="Lundell T."/>
            <person name="Morin E."/>
            <person name="Murat C."/>
            <person name="Riley R."/>
            <person name="Ohm R."/>
            <person name="Sun H."/>
            <person name="Tunlid A."/>
            <person name="Henrissat B."/>
            <person name="Grigoriev I.V."/>
            <person name="Hibbett D.S."/>
            <person name="Martin F."/>
        </authorList>
    </citation>
    <scope>NUCLEOTIDE SEQUENCE [LARGE SCALE GENOMIC DNA]</scope>
    <source>
        <strain evidence="2">Marx 270</strain>
    </source>
</reference>
<dbReference type="STRING" id="870435.A0A0C3IS81"/>
<reference evidence="1 2" key="1">
    <citation type="submission" date="2014-04" db="EMBL/GenBank/DDBJ databases">
        <authorList>
            <consortium name="DOE Joint Genome Institute"/>
            <person name="Kuo A."/>
            <person name="Kohler A."/>
            <person name="Costa M.D."/>
            <person name="Nagy L.G."/>
            <person name="Floudas D."/>
            <person name="Copeland A."/>
            <person name="Barry K.W."/>
            <person name="Cichocki N."/>
            <person name="Veneault-Fourrey C."/>
            <person name="LaButti K."/>
            <person name="Lindquist E.A."/>
            <person name="Lipzen A."/>
            <person name="Lundell T."/>
            <person name="Morin E."/>
            <person name="Murat C."/>
            <person name="Sun H."/>
            <person name="Tunlid A."/>
            <person name="Henrissat B."/>
            <person name="Grigoriev I.V."/>
            <person name="Hibbett D.S."/>
            <person name="Martin F."/>
            <person name="Nordberg H.P."/>
            <person name="Cantor M.N."/>
            <person name="Hua S.X."/>
        </authorList>
    </citation>
    <scope>NUCLEOTIDE SEQUENCE [LARGE SCALE GENOMIC DNA]</scope>
    <source>
        <strain evidence="1 2">Marx 270</strain>
    </source>
</reference>
<proteinExistence type="predicted"/>
<dbReference type="OrthoDB" id="288590at2759"/>
<protein>
    <submittedName>
        <fullName evidence="1">Uncharacterized protein</fullName>
    </submittedName>
</protein>
<name>A0A0C3IS81_PISTI</name>
<dbReference type="SUPFAM" id="SSF51197">
    <property type="entry name" value="Clavaminate synthase-like"/>
    <property type="match status" value="1"/>
</dbReference>
<dbReference type="InParanoid" id="A0A0C3IS81"/>
<dbReference type="Proteomes" id="UP000054217">
    <property type="component" value="Unassembled WGS sequence"/>
</dbReference>
<dbReference type="AlphaFoldDB" id="A0A0C3IS81"/>
<gene>
    <name evidence="1" type="ORF">M404DRAFT_30229</name>
</gene>
<accession>A0A0C3IS81</accession>
<evidence type="ECO:0000313" key="2">
    <source>
        <dbReference type="Proteomes" id="UP000054217"/>
    </source>
</evidence>